<dbReference type="Pfam" id="PF00400">
    <property type="entry name" value="WD40"/>
    <property type="match status" value="4"/>
</dbReference>
<evidence type="ECO:0000313" key="4">
    <source>
        <dbReference type="EMBL" id="KAF0846826.1"/>
    </source>
</evidence>
<dbReference type="EMBL" id="VMSD01000004">
    <property type="protein sequence ID" value="KAF0846826.1"/>
    <property type="molecule type" value="Genomic_DNA"/>
</dbReference>
<dbReference type="Gene3D" id="2.130.10.10">
    <property type="entry name" value="YVTN repeat-like/Quinoprotein amine dehydrogenase"/>
    <property type="match status" value="3"/>
</dbReference>
<dbReference type="SMART" id="SM00320">
    <property type="entry name" value="WD40"/>
    <property type="match status" value="9"/>
</dbReference>
<dbReference type="InterPro" id="IPR036322">
    <property type="entry name" value="WD40_repeat_dom_sf"/>
</dbReference>
<dbReference type="SUPFAM" id="SSF69322">
    <property type="entry name" value="Tricorn protease domain 2"/>
    <property type="match status" value="1"/>
</dbReference>
<feature type="repeat" description="WD" evidence="3">
    <location>
        <begin position="448"/>
        <end position="480"/>
    </location>
</feature>
<evidence type="ECO:0000256" key="2">
    <source>
        <dbReference type="ARBA" id="ARBA00022737"/>
    </source>
</evidence>
<evidence type="ECO:0000256" key="3">
    <source>
        <dbReference type="PROSITE-ProRule" id="PRU00221"/>
    </source>
</evidence>
<reference evidence="4 5" key="1">
    <citation type="submission" date="2019-07" db="EMBL/GenBank/DDBJ databases">
        <title>Genomic Encyclopedia of Type Strains, Phase IV (KMG-IV): sequencing the most valuable type-strain genomes for metagenomic binning, comparative biology and taxonomic classification.</title>
        <authorList>
            <person name="Goeker M."/>
        </authorList>
    </citation>
    <scope>NUCLEOTIDE SEQUENCE [LARGE SCALE GENOMIC DNA]</scope>
    <source>
        <strain evidence="4 5">DSM 44831</strain>
    </source>
</reference>
<gene>
    <name evidence="4" type="ORF">FNL39_104248</name>
</gene>
<dbReference type="InterPro" id="IPR011044">
    <property type="entry name" value="Quino_amine_DH_bsu"/>
</dbReference>
<dbReference type="SUPFAM" id="SSF50978">
    <property type="entry name" value="WD40 repeat-like"/>
    <property type="match status" value="1"/>
</dbReference>
<dbReference type="Proteomes" id="UP000798951">
    <property type="component" value="Unassembled WGS sequence"/>
</dbReference>
<protein>
    <submittedName>
        <fullName evidence="4">WD40 repeat protein</fullName>
    </submittedName>
</protein>
<name>A0ABQ6YMY3_9NOCA</name>
<keyword evidence="2" id="KW-0677">Repeat</keyword>
<comment type="caution">
    <text evidence="4">The sequence shown here is derived from an EMBL/GenBank/DDBJ whole genome shotgun (WGS) entry which is preliminary data.</text>
</comment>
<dbReference type="PANTHER" id="PTHR19848">
    <property type="entry name" value="WD40 REPEAT PROTEIN"/>
    <property type="match status" value="1"/>
</dbReference>
<keyword evidence="5" id="KW-1185">Reference proteome</keyword>
<dbReference type="InterPro" id="IPR001680">
    <property type="entry name" value="WD40_rpt"/>
</dbReference>
<evidence type="ECO:0000256" key="1">
    <source>
        <dbReference type="ARBA" id="ARBA00022574"/>
    </source>
</evidence>
<dbReference type="RefSeq" id="WP_067983235.1">
    <property type="nucleotide sequence ID" value="NZ_VMSD01000004.1"/>
</dbReference>
<sequence>MNEAEHFRIVTEATLEHPVGRVAASHDGQRIFAVTAWSLFGNGEGPPGASMLDGRTGQVLWSTADVLCFDVLFAPDREFFVFTGMNTADERWVALMRTDTGEQLWTQRGGGFLELAPDGKRLALIGVLDDGAGGEFAQNMVLDVPSGAVLYRQGNSMTRPRFRSDSALLCTGCPSLVDLATATPRWQVGDHTNIPSAAEFTPRGDGVIFASATTGTITTYDLDPDATGAAVARGAVAAPELANINTWFESLFYSPARETLVRVGNQGVALLSVVDGGVRRMLPVPGNGPFAGVFLPRGERLAVNVAIPPATEPAGVSVIETTGDSVVWSDPGHTVWHLAVSGDGTTLVTGGENAVRVYELGTPARSRRDCGARIGAVSASDSAAGIVAVAAEAKLVVFRAATGELMLERVHPGPIGTVAVSPDGHGVVTGSSDGRCRHFDTLTGARWTARHTGAVNAVAVSDDGTRVATAAADRTARLFDRAPGADPENVTELWSHQHPLAVTHVVIGPAASWVATAALDRKVRILLGTTGAEVHPPFEHDAKIRGLCARANTLVTASEDGSTLVIDAATGVRRLRIEHPGPVTVLALAPDGSLLATAGGSTVDLLRIDGDREVLVHRLTARATVNGLAFAANGQLIVSADDSVVAVIDPVSGREIDRFLQPMPMSHLAAGADGRVIVGGCTDNVARVYEVDDE</sequence>
<dbReference type="PANTHER" id="PTHR19848:SF8">
    <property type="entry name" value="F-BOX AND WD REPEAT DOMAIN CONTAINING 7"/>
    <property type="match status" value="1"/>
</dbReference>
<evidence type="ECO:0000313" key="5">
    <source>
        <dbReference type="Proteomes" id="UP000798951"/>
    </source>
</evidence>
<keyword evidence="1 3" id="KW-0853">WD repeat</keyword>
<dbReference type="InterPro" id="IPR015943">
    <property type="entry name" value="WD40/YVTN_repeat-like_dom_sf"/>
</dbReference>
<accession>A0ABQ6YMY3</accession>
<dbReference type="SUPFAM" id="SSF50969">
    <property type="entry name" value="YVTN repeat-like/Quinoprotein amine dehydrogenase"/>
    <property type="match status" value="1"/>
</dbReference>
<organism evidence="4 5">
    <name type="scientific">Nocardia caishijiensis</name>
    <dbReference type="NCBI Taxonomy" id="184756"/>
    <lineage>
        <taxon>Bacteria</taxon>
        <taxon>Bacillati</taxon>
        <taxon>Actinomycetota</taxon>
        <taxon>Actinomycetes</taxon>
        <taxon>Mycobacteriales</taxon>
        <taxon>Nocardiaceae</taxon>
        <taxon>Nocardia</taxon>
    </lineage>
</organism>
<dbReference type="PROSITE" id="PS50082">
    <property type="entry name" value="WD_REPEATS_2"/>
    <property type="match status" value="1"/>
</dbReference>
<proteinExistence type="predicted"/>